<evidence type="ECO:0000313" key="7">
    <source>
        <dbReference type="Proteomes" id="UP000829494"/>
    </source>
</evidence>
<evidence type="ECO:0000313" key="6">
    <source>
        <dbReference type="EMBL" id="UNZ01916.1"/>
    </source>
</evidence>
<keyword evidence="3" id="KW-0804">Transcription</keyword>
<dbReference type="SMART" id="SM00342">
    <property type="entry name" value="HTH_ARAC"/>
    <property type="match status" value="1"/>
</dbReference>
<evidence type="ECO:0000256" key="1">
    <source>
        <dbReference type="ARBA" id="ARBA00023015"/>
    </source>
</evidence>
<dbReference type="PRINTS" id="PR00032">
    <property type="entry name" value="HTHARAC"/>
</dbReference>
<dbReference type="Gene3D" id="2.60.120.10">
    <property type="entry name" value="Jelly Rolls"/>
    <property type="match status" value="1"/>
</dbReference>
<keyword evidence="7" id="KW-1185">Reference proteome</keyword>
<evidence type="ECO:0000256" key="3">
    <source>
        <dbReference type="ARBA" id="ARBA00023163"/>
    </source>
</evidence>
<protein>
    <submittedName>
        <fullName evidence="6">HTH-type transcriptional activator RhaS</fullName>
    </submittedName>
</protein>
<feature type="compositionally biased region" description="Low complexity" evidence="4">
    <location>
        <begin position="1"/>
        <end position="21"/>
    </location>
</feature>
<evidence type="ECO:0000259" key="5">
    <source>
        <dbReference type="PROSITE" id="PS01124"/>
    </source>
</evidence>
<sequence>MTAGARRAAAPRAGRQAGPAPDVFAPRGGNDQAEGPVPLHRLDVPAPHLLPFAIGSFDTIGPLSRAGFPHRHSFHEIVYVTGGTGSHVLDEDRWPLRPPHLCFIAPGQVHYWDRVAGLRGWVILFTDDFLLAHPGDRDALTELGERPWMRPGPKDAARMAGLVREMLWEYGERAPSFRSVLQAQLHILIARALRLSAPYGAPGPYGAGGSDGAAGRPGVRRTEPVPGRAALVSREFTRLLAQPGSVGRSVRSYADELGVSVGHLTELVKRSTGRTPGRLIRHAQTVEAKRLLSGSRLTVAQVARRVGFADPAYFCRFFRRETGLSPGDFRRAAGGAGGIHHELRAESIEGPARPE</sequence>
<dbReference type="PANTHER" id="PTHR43280">
    <property type="entry name" value="ARAC-FAMILY TRANSCRIPTIONAL REGULATOR"/>
    <property type="match status" value="1"/>
</dbReference>
<dbReference type="Gene3D" id="1.10.10.60">
    <property type="entry name" value="Homeodomain-like"/>
    <property type="match status" value="1"/>
</dbReference>
<dbReference type="InterPro" id="IPR003313">
    <property type="entry name" value="AraC-bd"/>
</dbReference>
<name>A0ABY3YV72_STRRM</name>
<keyword evidence="2" id="KW-0238">DNA-binding</keyword>
<keyword evidence="1" id="KW-0805">Transcription regulation</keyword>
<feature type="region of interest" description="Disordered" evidence="4">
    <location>
        <begin position="208"/>
        <end position="227"/>
    </location>
</feature>
<dbReference type="InterPro" id="IPR009057">
    <property type="entry name" value="Homeodomain-like_sf"/>
</dbReference>
<dbReference type="InterPro" id="IPR037923">
    <property type="entry name" value="HTH-like"/>
</dbReference>
<feature type="region of interest" description="Disordered" evidence="4">
    <location>
        <begin position="1"/>
        <end position="38"/>
    </location>
</feature>
<dbReference type="PROSITE" id="PS01124">
    <property type="entry name" value="HTH_ARAC_FAMILY_2"/>
    <property type="match status" value="1"/>
</dbReference>
<feature type="domain" description="HTH araC/xylS-type" evidence="5">
    <location>
        <begin position="234"/>
        <end position="332"/>
    </location>
</feature>
<dbReference type="Pfam" id="PF12833">
    <property type="entry name" value="HTH_18"/>
    <property type="match status" value="1"/>
</dbReference>
<organism evidence="6 7">
    <name type="scientific">Streptomyces rimosus subsp. rimosus</name>
    <dbReference type="NCBI Taxonomy" id="132474"/>
    <lineage>
        <taxon>Bacteria</taxon>
        <taxon>Bacillati</taxon>
        <taxon>Actinomycetota</taxon>
        <taxon>Actinomycetes</taxon>
        <taxon>Kitasatosporales</taxon>
        <taxon>Streptomycetaceae</taxon>
        <taxon>Streptomyces</taxon>
    </lineage>
</organism>
<gene>
    <name evidence="6" type="primary">rhaS1</name>
    <name evidence="6" type="ORF">SRIMR7_07170</name>
</gene>
<dbReference type="InterPro" id="IPR020449">
    <property type="entry name" value="Tscrpt_reg_AraC-type_HTH"/>
</dbReference>
<dbReference type="SUPFAM" id="SSF46689">
    <property type="entry name" value="Homeodomain-like"/>
    <property type="match status" value="1"/>
</dbReference>
<evidence type="ECO:0000256" key="2">
    <source>
        <dbReference type="ARBA" id="ARBA00023125"/>
    </source>
</evidence>
<dbReference type="InterPro" id="IPR018060">
    <property type="entry name" value="HTH_AraC"/>
</dbReference>
<accession>A0ABY3YV72</accession>
<dbReference type="Proteomes" id="UP000829494">
    <property type="component" value="Chromosome"/>
</dbReference>
<dbReference type="PANTHER" id="PTHR43280:SF32">
    <property type="entry name" value="TRANSCRIPTIONAL REGULATORY PROTEIN"/>
    <property type="match status" value="1"/>
</dbReference>
<dbReference type="Pfam" id="PF02311">
    <property type="entry name" value="AraC_binding"/>
    <property type="match status" value="1"/>
</dbReference>
<dbReference type="SUPFAM" id="SSF51215">
    <property type="entry name" value="Regulatory protein AraC"/>
    <property type="match status" value="1"/>
</dbReference>
<dbReference type="InterPro" id="IPR014710">
    <property type="entry name" value="RmlC-like_jellyroll"/>
</dbReference>
<dbReference type="EMBL" id="CP094298">
    <property type="protein sequence ID" value="UNZ01916.1"/>
    <property type="molecule type" value="Genomic_DNA"/>
</dbReference>
<evidence type="ECO:0000256" key="4">
    <source>
        <dbReference type="SAM" id="MobiDB-lite"/>
    </source>
</evidence>
<reference evidence="6 7" key="1">
    <citation type="submission" date="2022-03" db="EMBL/GenBank/DDBJ databases">
        <title>Complete genome of Streptomyces rimosus ssp. rimosus R7 (=ATCC 10970).</title>
        <authorList>
            <person name="Beganovic S."/>
            <person name="Ruckert C."/>
            <person name="Busche T."/>
            <person name="Kalinowski J."/>
            <person name="Wittmann C."/>
        </authorList>
    </citation>
    <scope>NUCLEOTIDE SEQUENCE [LARGE SCALE GENOMIC DNA]</scope>
    <source>
        <strain evidence="6 7">R7</strain>
    </source>
</reference>
<proteinExistence type="predicted"/>